<gene>
    <name evidence="9" type="ORF">M0R45_037359</name>
</gene>
<dbReference type="InterPro" id="IPR050823">
    <property type="entry name" value="Plant_Ser_Thr_Prot_Kinase"/>
</dbReference>
<dbReference type="SUPFAM" id="SSF56112">
    <property type="entry name" value="Protein kinase-like (PK-like)"/>
    <property type="match status" value="1"/>
</dbReference>
<dbReference type="EMBL" id="JBEDUW010000007">
    <property type="protein sequence ID" value="KAK9913546.1"/>
    <property type="molecule type" value="Genomic_DNA"/>
</dbReference>
<keyword evidence="5" id="KW-0547">Nucleotide-binding</keyword>
<keyword evidence="10" id="KW-1185">Reference proteome</keyword>
<dbReference type="InterPro" id="IPR001245">
    <property type="entry name" value="Ser-Thr/Tyr_kinase_cat_dom"/>
</dbReference>
<dbReference type="GO" id="GO:0005886">
    <property type="term" value="C:plasma membrane"/>
    <property type="evidence" value="ECO:0007669"/>
    <property type="project" value="UniProtKB-SubCell"/>
</dbReference>
<keyword evidence="6" id="KW-0418">Kinase</keyword>
<organism evidence="9 10">
    <name type="scientific">Rubus argutus</name>
    <name type="common">Southern blackberry</name>
    <dbReference type="NCBI Taxonomy" id="59490"/>
    <lineage>
        <taxon>Eukaryota</taxon>
        <taxon>Viridiplantae</taxon>
        <taxon>Streptophyta</taxon>
        <taxon>Embryophyta</taxon>
        <taxon>Tracheophyta</taxon>
        <taxon>Spermatophyta</taxon>
        <taxon>Magnoliopsida</taxon>
        <taxon>eudicotyledons</taxon>
        <taxon>Gunneridae</taxon>
        <taxon>Pentapetalae</taxon>
        <taxon>rosids</taxon>
        <taxon>fabids</taxon>
        <taxon>Rosales</taxon>
        <taxon>Rosaceae</taxon>
        <taxon>Rosoideae</taxon>
        <taxon>Rosoideae incertae sedis</taxon>
        <taxon>Rubus</taxon>
    </lineage>
</organism>
<keyword evidence="7" id="KW-0067">ATP-binding</keyword>
<comment type="caution">
    <text evidence="9">The sequence shown here is derived from an EMBL/GenBank/DDBJ whole genome shotgun (WGS) entry which is preliminary data.</text>
</comment>
<evidence type="ECO:0000259" key="8">
    <source>
        <dbReference type="PROSITE" id="PS50011"/>
    </source>
</evidence>
<evidence type="ECO:0000313" key="10">
    <source>
        <dbReference type="Proteomes" id="UP001457282"/>
    </source>
</evidence>
<dbReference type="Gene3D" id="3.30.200.20">
    <property type="entry name" value="Phosphorylase Kinase, domain 1"/>
    <property type="match status" value="1"/>
</dbReference>
<accession>A0AAW1W0D6</accession>
<keyword evidence="3" id="KW-1003">Cell membrane</keyword>
<dbReference type="FunFam" id="3.30.200.20:FF:000228">
    <property type="entry name" value="Serine/threonine-protein kinase BIK1"/>
    <property type="match status" value="1"/>
</dbReference>
<comment type="subcellular location">
    <subcellularLocation>
        <location evidence="1">Cell membrane</location>
    </subcellularLocation>
</comment>
<reference evidence="9 10" key="1">
    <citation type="journal article" date="2023" name="G3 (Bethesda)">
        <title>A chromosome-length genome assembly and annotation of blackberry (Rubus argutus, cv. 'Hillquist').</title>
        <authorList>
            <person name="Bruna T."/>
            <person name="Aryal R."/>
            <person name="Dudchenko O."/>
            <person name="Sargent D.J."/>
            <person name="Mead D."/>
            <person name="Buti M."/>
            <person name="Cavallini A."/>
            <person name="Hytonen T."/>
            <person name="Andres J."/>
            <person name="Pham M."/>
            <person name="Weisz D."/>
            <person name="Mascagni F."/>
            <person name="Usai G."/>
            <person name="Natali L."/>
            <person name="Bassil N."/>
            <person name="Fernandez G.E."/>
            <person name="Lomsadze A."/>
            <person name="Armour M."/>
            <person name="Olukolu B."/>
            <person name="Poorten T."/>
            <person name="Britton C."/>
            <person name="Davik J."/>
            <person name="Ashrafi H."/>
            <person name="Aiden E.L."/>
            <person name="Borodovsky M."/>
            <person name="Worthington M."/>
        </authorList>
    </citation>
    <scope>NUCLEOTIDE SEQUENCE [LARGE SCALE GENOMIC DNA]</scope>
    <source>
        <strain evidence="9">PI 553951</strain>
    </source>
</reference>
<dbReference type="PANTHER" id="PTHR45621">
    <property type="entry name" value="OS01G0588500 PROTEIN-RELATED"/>
    <property type="match status" value="1"/>
</dbReference>
<keyword evidence="3" id="KW-0472">Membrane</keyword>
<evidence type="ECO:0000256" key="7">
    <source>
        <dbReference type="ARBA" id="ARBA00022840"/>
    </source>
</evidence>
<dbReference type="EC" id="2.7.11.1" evidence="2"/>
<dbReference type="Proteomes" id="UP001457282">
    <property type="component" value="Unassembled WGS sequence"/>
</dbReference>
<dbReference type="AlphaFoldDB" id="A0AAW1W0D6"/>
<evidence type="ECO:0000313" key="9">
    <source>
        <dbReference type="EMBL" id="KAK9913546.1"/>
    </source>
</evidence>
<evidence type="ECO:0000256" key="2">
    <source>
        <dbReference type="ARBA" id="ARBA00012513"/>
    </source>
</evidence>
<dbReference type="GO" id="GO:0005524">
    <property type="term" value="F:ATP binding"/>
    <property type="evidence" value="ECO:0007669"/>
    <property type="project" value="UniProtKB-KW"/>
</dbReference>
<proteinExistence type="predicted"/>
<dbReference type="GO" id="GO:0004674">
    <property type="term" value="F:protein serine/threonine kinase activity"/>
    <property type="evidence" value="ECO:0007669"/>
    <property type="project" value="UniProtKB-EC"/>
</dbReference>
<evidence type="ECO:0000256" key="4">
    <source>
        <dbReference type="ARBA" id="ARBA00022679"/>
    </source>
</evidence>
<evidence type="ECO:0000256" key="1">
    <source>
        <dbReference type="ARBA" id="ARBA00004236"/>
    </source>
</evidence>
<evidence type="ECO:0000256" key="3">
    <source>
        <dbReference type="ARBA" id="ARBA00022475"/>
    </source>
</evidence>
<sequence length="360" mass="40107">MSGGLRTSVKVYIIANRVTLAVDTNTVHHEKNEAINTKLQSFSLKTFRFNELKTATTNFRPDSILGQDGLGCVYKGWINETSFTAAEPGTGIAIVIKRFSQLRTLQSHKDWSMEVSCLGQLGHPNLVKMIGYCLEDGMRLLVHEFIPQGSLNMHLYEVTGASRFPRLSWNLRMKIALGAAKGLAFLHSNEAKVIYGDFKTSKILLDSDYNAKLYGYGAAMERLHGYRSHVSEEDMAMYEEGVFGYAAANVYSFENHSTPKSDVYSFGVVLLEILSGRQAPLREKWMVELANNKALQGGSANFACKHKVSQIFDAHIDGRYSKDGALKVLNLAIQCMSVEPESRPDMSEVVEVLEQLQSSK</sequence>
<dbReference type="InterPro" id="IPR000719">
    <property type="entry name" value="Prot_kinase_dom"/>
</dbReference>
<name>A0AAW1W0D6_RUBAR</name>
<evidence type="ECO:0000256" key="6">
    <source>
        <dbReference type="ARBA" id="ARBA00022777"/>
    </source>
</evidence>
<dbReference type="InterPro" id="IPR011009">
    <property type="entry name" value="Kinase-like_dom_sf"/>
</dbReference>
<feature type="domain" description="Protein kinase" evidence="8">
    <location>
        <begin position="59"/>
        <end position="356"/>
    </location>
</feature>
<keyword evidence="4" id="KW-0808">Transferase</keyword>
<dbReference type="Pfam" id="PF07714">
    <property type="entry name" value="PK_Tyr_Ser-Thr"/>
    <property type="match status" value="1"/>
</dbReference>
<evidence type="ECO:0000256" key="5">
    <source>
        <dbReference type="ARBA" id="ARBA00022741"/>
    </source>
</evidence>
<dbReference type="PROSITE" id="PS50011">
    <property type="entry name" value="PROTEIN_KINASE_DOM"/>
    <property type="match status" value="1"/>
</dbReference>
<protein>
    <recommendedName>
        <fullName evidence="2">non-specific serine/threonine protein kinase</fullName>
        <ecNumber evidence="2">2.7.11.1</ecNumber>
    </recommendedName>
</protein>
<dbReference type="Gene3D" id="1.10.510.10">
    <property type="entry name" value="Transferase(Phosphotransferase) domain 1"/>
    <property type="match status" value="1"/>
</dbReference>